<accession>A0A0F9I9E3</accession>
<reference evidence="1" key="1">
    <citation type="journal article" date="2015" name="Nature">
        <title>Complex archaea that bridge the gap between prokaryotes and eukaryotes.</title>
        <authorList>
            <person name="Spang A."/>
            <person name="Saw J.H."/>
            <person name="Jorgensen S.L."/>
            <person name="Zaremba-Niedzwiedzka K."/>
            <person name="Martijn J."/>
            <person name="Lind A.E."/>
            <person name="van Eijk R."/>
            <person name="Schleper C."/>
            <person name="Guy L."/>
            <person name="Ettema T.J."/>
        </authorList>
    </citation>
    <scope>NUCLEOTIDE SEQUENCE</scope>
</reference>
<dbReference type="AlphaFoldDB" id="A0A0F9I9E3"/>
<dbReference type="EMBL" id="LAZR01020009">
    <property type="protein sequence ID" value="KKL90430.1"/>
    <property type="molecule type" value="Genomic_DNA"/>
</dbReference>
<proteinExistence type="predicted"/>
<comment type="caution">
    <text evidence="1">The sequence shown here is derived from an EMBL/GenBank/DDBJ whole genome shotgun (WGS) entry which is preliminary data.</text>
</comment>
<organism evidence="1">
    <name type="scientific">marine sediment metagenome</name>
    <dbReference type="NCBI Taxonomy" id="412755"/>
    <lineage>
        <taxon>unclassified sequences</taxon>
        <taxon>metagenomes</taxon>
        <taxon>ecological metagenomes</taxon>
    </lineage>
</organism>
<protein>
    <submittedName>
        <fullName evidence="1">Uncharacterized protein</fullName>
    </submittedName>
</protein>
<gene>
    <name evidence="1" type="ORF">LCGC14_1904810</name>
</gene>
<name>A0A0F9I9E3_9ZZZZ</name>
<sequence>MITITTQPNVEPCASIADFETGGTFKYNSRYYFVVEVDDEDENMLRKAAVNLETGEELAKYKHGRLYPVDLVMTVVPVE</sequence>
<evidence type="ECO:0000313" key="1">
    <source>
        <dbReference type="EMBL" id="KKL90430.1"/>
    </source>
</evidence>